<proteinExistence type="predicted"/>
<gene>
    <name evidence="1" type="ORF">PC117_g26558</name>
</gene>
<protein>
    <submittedName>
        <fullName evidence="1">Uncharacterized protein</fullName>
    </submittedName>
</protein>
<dbReference type="Proteomes" id="UP000736787">
    <property type="component" value="Unassembled WGS sequence"/>
</dbReference>
<accession>A0A8T1AIQ7</accession>
<name>A0A8T1AIQ7_9STRA</name>
<reference evidence="1" key="1">
    <citation type="submission" date="2018-10" db="EMBL/GenBank/DDBJ databases">
        <title>Effector identification in a new, highly contiguous assembly of the strawberry crown rot pathogen Phytophthora cactorum.</title>
        <authorList>
            <person name="Armitage A.D."/>
            <person name="Nellist C.F."/>
            <person name="Bates H."/>
            <person name="Vickerstaff R.J."/>
            <person name="Harrison R.J."/>
        </authorList>
    </citation>
    <scope>NUCLEOTIDE SEQUENCE</scope>
    <source>
        <strain evidence="1">4040</strain>
    </source>
</reference>
<dbReference type="AlphaFoldDB" id="A0A8T1AIQ7"/>
<evidence type="ECO:0000313" key="2">
    <source>
        <dbReference type="Proteomes" id="UP000736787"/>
    </source>
</evidence>
<sequence length="84" mass="9157">MRDPARIQQVSSHASSWKQREELDAARLMSRAVGVLGSRVVADDCFASTDNCLHMASLEEFQEGVDWVSTLGAAAAWTGCSEQK</sequence>
<evidence type="ECO:0000313" key="1">
    <source>
        <dbReference type="EMBL" id="KAG2880447.1"/>
    </source>
</evidence>
<dbReference type="EMBL" id="RCMK01002526">
    <property type="protein sequence ID" value="KAG2880447.1"/>
    <property type="molecule type" value="Genomic_DNA"/>
</dbReference>
<organism evidence="1 2">
    <name type="scientific">Phytophthora cactorum</name>
    <dbReference type="NCBI Taxonomy" id="29920"/>
    <lineage>
        <taxon>Eukaryota</taxon>
        <taxon>Sar</taxon>
        <taxon>Stramenopiles</taxon>
        <taxon>Oomycota</taxon>
        <taxon>Peronosporomycetes</taxon>
        <taxon>Peronosporales</taxon>
        <taxon>Peronosporaceae</taxon>
        <taxon>Phytophthora</taxon>
    </lineage>
</organism>
<comment type="caution">
    <text evidence="1">The sequence shown here is derived from an EMBL/GenBank/DDBJ whole genome shotgun (WGS) entry which is preliminary data.</text>
</comment>